<dbReference type="AlphaFoldDB" id="A0AAV8P3M4"/>
<name>A0AAV8P3M4_ENSVE</name>
<sequence>MEAGSGLHLSVSSPRITPVAKLCGATSFFHIWRWWKSRGHIPHKALAARGGRRRQWWETQPSLERFGKAETKQRHVWILFVPSTTITRRRRASLCRFVSRLASLTSLPPPAPL</sequence>
<protein>
    <submittedName>
        <fullName evidence="1">Uncharacterized protein</fullName>
    </submittedName>
</protein>
<dbReference type="Proteomes" id="UP001222027">
    <property type="component" value="Unassembled WGS sequence"/>
</dbReference>
<accession>A0AAV8P3M4</accession>
<comment type="caution">
    <text evidence="1">The sequence shown here is derived from an EMBL/GenBank/DDBJ whole genome shotgun (WGS) entry which is preliminary data.</text>
</comment>
<keyword evidence="2" id="KW-1185">Reference proteome</keyword>
<gene>
    <name evidence="1" type="ORF">OPV22_033762</name>
</gene>
<reference evidence="1 2" key="1">
    <citation type="submission" date="2022-12" db="EMBL/GenBank/DDBJ databases">
        <title>Chromosome-scale assembly of the Ensete ventricosum genome.</title>
        <authorList>
            <person name="Dussert Y."/>
            <person name="Stocks J."/>
            <person name="Wendawek A."/>
            <person name="Woldeyes F."/>
            <person name="Nichols R.A."/>
            <person name="Borrell J.S."/>
        </authorList>
    </citation>
    <scope>NUCLEOTIDE SEQUENCE [LARGE SCALE GENOMIC DNA]</scope>
    <source>
        <strain evidence="2">cv. Maze</strain>
        <tissue evidence="1">Seeds</tissue>
    </source>
</reference>
<proteinExistence type="predicted"/>
<dbReference type="EMBL" id="JAQQAF010000009">
    <property type="protein sequence ID" value="KAJ8460836.1"/>
    <property type="molecule type" value="Genomic_DNA"/>
</dbReference>
<evidence type="ECO:0000313" key="1">
    <source>
        <dbReference type="EMBL" id="KAJ8460836.1"/>
    </source>
</evidence>
<evidence type="ECO:0000313" key="2">
    <source>
        <dbReference type="Proteomes" id="UP001222027"/>
    </source>
</evidence>
<organism evidence="1 2">
    <name type="scientific">Ensete ventricosum</name>
    <name type="common">Abyssinian banana</name>
    <name type="synonym">Musa ensete</name>
    <dbReference type="NCBI Taxonomy" id="4639"/>
    <lineage>
        <taxon>Eukaryota</taxon>
        <taxon>Viridiplantae</taxon>
        <taxon>Streptophyta</taxon>
        <taxon>Embryophyta</taxon>
        <taxon>Tracheophyta</taxon>
        <taxon>Spermatophyta</taxon>
        <taxon>Magnoliopsida</taxon>
        <taxon>Liliopsida</taxon>
        <taxon>Zingiberales</taxon>
        <taxon>Musaceae</taxon>
        <taxon>Ensete</taxon>
    </lineage>
</organism>